<dbReference type="AlphaFoldDB" id="A0A0E3LD82"/>
<proteinExistence type="predicted"/>
<dbReference type="STRING" id="1434118.MSSAC_2226"/>
<dbReference type="GeneID" id="24871843"/>
<name>A0A0E3LD82_9EURY</name>
<dbReference type="RefSeq" id="WP_048182716.1">
    <property type="nucleotide sequence ID" value="NZ_CP009508.1"/>
</dbReference>
<protein>
    <submittedName>
        <fullName evidence="1">Uncharacterized protein</fullName>
    </submittedName>
</protein>
<dbReference type="Pfam" id="PF20603">
    <property type="entry name" value="Bact_hydrolase"/>
    <property type="match status" value="1"/>
</dbReference>
<dbReference type="EMBL" id="CP009508">
    <property type="protein sequence ID" value="AKB36816.1"/>
    <property type="molecule type" value="Genomic_DNA"/>
</dbReference>
<reference evidence="1 2" key="1">
    <citation type="submission" date="2014-07" db="EMBL/GenBank/DDBJ databases">
        <title>Methanogenic archaea and the global carbon cycle.</title>
        <authorList>
            <person name="Henriksen J.R."/>
            <person name="Luke J."/>
            <person name="Reinhart S."/>
            <person name="Benedict M.N."/>
            <person name="Youngblut N.D."/>
            <person name="Metcalf M.E."/>
            <person name="Whitaker R.J."/>
            <person name="Metcalf W.W."/>
        </authorList>
    </citation>
    <scope>NUCLEOTIDE SEQUENCE [LARGE SCALE GENOMIC DNA]</scope>
    <source>
        <strain evidence="1 2">C2J</strain>
    </source>
</reference>
<dbReference type="PATRIC" id="fig|1434118.4.peg.2854"/>
<dbReference type="HOGENOM" id="CLU_1577272_0_0_2"/>
<dbReference type="KEGG" id="msj:MSSAC_2226"/>
<evidence type="ECO:0000313" key="2">
    <source>
        <dbReference type="Proteomes" id="UP000033123"/>
    </source>
</evidence>
<dbReference type="InterPro" id="IPR046766">
    <property type="entry name" value="Bact_hydrolase"/>
</dbReference>
<sequence>MTSETETPECCPPFDPAPWDGKLFEWKNKKFIKDSVTTQNYMPLNFGEVVMRMNEKVERAGAEIPDWLGLSDHTSESNMDIYLAVDREVEGAENLTLSGKFLSKVYEGAFEKTGEWCADFEGYAKGRGLEIKKWYMWYTTCPVCAEKYGKNYVVILAEV</sequence>
<gene>
    <name evidence="1" type="ORF">MSSAC_2226</name>
</gene>
<accession>A0A0E3LD82</accession>
<dbReference type="Proteomes" id="UP000033123">
    <property type="component" value="Chromosome"/>
</dbReference>
<evidence type="ECO:0000313" key="1">
    <source>
        <dbReference type="EMBL" id="AKB36816.1"/>
    </source>
</evidence>
<organism evidence="1 2">
    <name type="scientific">Methanosarcina siciliae C2J</name>
    <dbReference type="NCBI Taxonomy" id="1434118"/>
    <lineage>
        <taxon>Archaea</taxon>
        <taxon>Methanobacteriati</taxon>
        <taxon>Methanobacteriota</taxon>
        <taxon>Stenosarchaea group</taxon>
        <taxon>Methanomicrobia</taxon>
        <taxon>Methanosarcinales</taxon>
        <taxon>Methanosarcinaceae</taxon>
        <taxon>Methanosarcina</taxon>
    </lineage>
</organism>